<keyword evidence="2" id="KW-1185">Reference proteome</keyword>
<dbReference type="AlphaFoldDB" id="A0CIR8"/>
<protein>
    <submittedName>
        <fullName evidence="1">Uncharacterized protein</fullName>
    </submittedName>
</protein>
<organism evidence="1 2">
    <name type="scientific">Paramecium tetraurelia</name>
    <dbReference type="NCBI Taxonomy" id="5888"/>
    <lineage>
        <taxon>Eukaryota</taxon>
        <taxon>Sar</taxon>
        <taxon>Alveolata</taxon>
        <taxon>Ciliophora</taxon>
        <taxon>Intramacronucleata</taxon>
        <taxon>Oligohymenophorea</taxon>
        <taxon>Peniculida</taxon>
        <taxon>Parameciidae</taxon>
        <taxon>Paramecium</taxon>
    </lineage>
</organism>
<dbReference type="KEGG" id="ptm:GSPATT00007820001"/>
<reference evidence="1 2" key="1">
    <citation type="journal article" date="2006" name="Nature">
        <title>Global trends of whole-genome duplications revealed by the ciliate Paramecium tetraurelia.</title>
        <authorList>
            <consortium name="Genoscope"/>
            <person name="Aury J.-M."/>
            <person name="Jaillon O."/>
            <person name="Duret L."/>
            <person name="Noel B."/>
            <person name="Jubin C."/>
            <person name="Porcel B.M."/>
            <person name="Segurens B."/>
            <person name="Daubin V."/>
            <person name="Anthouard V."/>
            <person name="Aiach N."/>
            <person name="Arnaiz O."/>
            <person name="Billaut A."/>
            <person name="Beisson J."/>
            <person name="Blanc I."/>
            <person name="Bouhouche K."/>
            <person name="Camara F."/>
            <person name="Duharcourt S."/>
            <person name="Guigo R."/>
            <person name="Gogendeau D."/>
            <person name="Katinka M."/>
            <person name="Keller A.-M."/>
            <person name="Kissmehl R."/>
            <person name="Klotz C."/>
            <person name="Koll F."/>
            <person name="Le Moue A."/>
            <person name="Lepere C."/>
            <person name="Malinsky S."/>
            <person name="Nowacki M."/>
            <person name="Nowak J.K."/>
            <person name="Plattner H."/>
            <person name="Poulain J."/>
            <person name="Ruiz F."/>
            <person name="Serrano V."/>
            <person name="Zagulski M."/>
            <person name="Dessen P."/>
            <person name="Betermier M."/>
            <person name="Weissenbach J."/>
            <person name="Scarpelli C."/>
            <person name="Schachter V."/>
            <person name="Sperling L."/>
            <person name="Meyer E."/>
            <person name="Cohen J."/>
            <person name="Wincker P."/>
        </authorList>
    </citation>
    <scope>NUCLEOTIDE SEQUENCE [LARGE SCALE GENOMIC DNA]</scope>
    <source>
        <strain evidence="1 2">Stock d4-2</strain>
    </source>
</reference>
<dbReference type="GeneID" id="5023867"/>
<dbReference type="OMA" id="CSFKKYC"/>
<dbReference type="HOGENOM" id="CLU_1506230_0_0_1"/>
<dbReference type="RefSeq" id="XP_001438082.1">
    <property type="nucleotide sequence ID" value="XM_001438045.1"/>
</dbReference>
<evidence type="ECO:0000313" key="1">
    <source>
        <dbReference type="EMBL" id="CAK70685.1"/>
    </source>
</evidence>
<proteinExistence type="predicted"/>
<dbReference type="EMBL" id="CT868085">
    <property type="protein sequence ID" value="CAK70685.1"/>
    <property type="molecule type" value="Genomic_DNA"/>
</dbReference>
<dbReference type="OrthoDB" id="306614at2759"/>
<gene>
    <name evidence="1" type="ORF">GSPATT00007820001</name>
</gene>
<name>A0CIR8_PARTE</name>
<dbReference type="Proteomes" id="UP000000600">
    <property type="component" value="Unassembled WGS sequence"/>
</dbReference>
<evidence type="ECO:0000313" key="2">
    <source>
        <dbReference type="Proteomes" id="UP000000600"/>
    </source>
</evidence>
<sequence>MSNKVQFIEQNYTEGLLQVPEHLIGQVSKILQDQFGFTIEERVRQQTPQQQKVLRQQLNLIVQILLCSFKRYCILNQQTTIKQQIENIQLKKQFSKKFCLFDLHQLLYENQFSQEFRDEFENYLCNGSAEKDLKESRQITQDLKKELKKLISQLLLEVLKGNPITSLLKHRLNIKKFSN</sequence>
<accession>A0CIR8</accession>
<dbReference type="InParanoid" id="A0CIR8"/>